<feature type="transmembrane region" description="Helical" evidence="9">
    <location>
        <begin position="444"/>
        <end position="462"/>
    </location>
</feature>
<gene>
    <name evidence="12" type="ORF">AC244_27450</name>
</gene>
<keyword evidence="7 9" id="KW-0472">Membrane</keyword>
<keyword evidence="3" id="KW-1003">Cell membrane</keyword>
<feature type="transmembrane region" description="Helical" evidence="9">
    <location>
        <begin position="33"/>
        <end position="56"/>
    </location>
</feature>
<dbReference type="PANTHER" id="PTHR33362">
    <property type="entry name" value="SIALIC ACID TRAP TRANSPORTER PERMEASE PROTEIN SIAT-RELATED"/>
    <property type="match status" value="1"/>
</dbReference>
<dbReference type="GO" id="GO:0005886">
    <property type="term" value="C:plasma membrane"/>
    <property type="evidence" value="ECO:0007669"/>
    <property type="project" value="UniProtKB-SubCell"/>
</dbReference>
<evidence type="ECO:0000256" key="2">
    <source>
        <dbReference type="ARBA" id="ARBA00022448"/>
    </source>
</evidence>
<keyword evidence="5 9" id="KW-0812">Transmembrane</keyword>
<sequence>MNAVTNAAGSDLSGSAEVLQTHRGSLLMRPVEALAVVLLAAIVGMLIAGVVSRYFFNQPIVWIDEAASIAFLWLAMLGTAIAVDRNEHLRLTVLLSRLNERRQGMAETFGLVLTGTFLVVLLPFAYEYAIGEMEITSSALNIPVGYRVAALAIGLALMLVLVLARLFKSSHLIDVLVSVAVVLGVAAALWYLSPSLRSLGDLNIVIFLAGGTALCLALGVPIAFCFGIATLMFLSFTTTMPLVVMVSRMDEGMSSIILLSVPVFVLLGCILDATGMGKAIVDFLASLLGHVKAGMSYVLLGSLFLVSGISGSKVSDMATVAPALFPEMKRRGHKPSEMIALLATGAAMADTVPPSIVLIVLGSVAGVSIAALFTSGFAIAMVLLVALAAFARFKARHESMEGIHRAPGKFILKASLIALPALVLPFLIRSAVAGGAATATEVSTIAVLYALIVGMVLYGGIAPRKLYRMLVETAAMSGAILLILGTAAAMAWALTQTGFAFHLRDALATLPGGWVSFMLISIALFLLLGCVLEGLPAIVLLAPIMFPVARALGIHDVHYSMVIVTAMNVGLMAPPIGVGFYIACKVGNVSPDEAMGAIWPYIGALLVGLLAIAFVPWFSLAFI</sequence>
<accession>A0A0L8BI37</accession>
<comment type="function">
    <text evidence="8">Part of the tripartite ATP-independent periplasmic (TRAP) transport system.</text>
</comment>
<evidence type="ECO:0000313" key="13">
    <source>
        <dbReference type="Proteomes" id="UP000037425"/>
    </source>
</evidence>
<keyword evidence="4 8" id="KW-0997">Cell inner membrane</keyword>
<evidence type="ECO:0000256" key="1">
    <source>
        <dbReference type="ARBA" id="ARBA00004429"/>
    </source>
</evidence>
<evidence type="ECO:0000256" key="3">
    <source>
        <dbReference type="ARBA" id="ARBA00022475"/>
    </source>
</evidence>
<feature type="transmembrane region" description="Helical" evidence="9">
    <location>
        <begin position="204"/>
        <end position="234"/>
    </location>
</feature>
<dbReference type="EMBL" id="LGAP01000027">
    <property type="protein sequence ID" value="KOF14376.1"/>
    <property type="molecule type" value="Genomic_DNA"/>
</dbReference>
<feature type="transmembrane region" description="Helical" evidence="9">
    <location>
        <begin position="514"/>
        <end position="546"/>
    </location>
</feature>
<dbReference type="GO" id="GO:0022857">
    <property type="term" value="F:transmembrane transporter activity"/>
    <property type="evidence" value="ECO:0007669"/>
    <property type="project" value="UniProtKB-UniRule"/>
</dbReference>
<dbReference type="OrthoDB" id="7847241at2"/>
<dbReference type="PATRIC" id="fig|106592.7.peg.4280"/>
<evidence type="ECO:0000256" key="7">
    <source>
        <dbReference type="ARBA" id="ARBA00023136"/>
    </source>
</evidence>
<feature type="transmembrane region" description="Helical" evidence="9">
    <location>
        <begin position="104"/>
        <end position="126"/>
    </location>
</feature>
<evidence type="ECO:0000259" key="10">
    <source>
        <dbReference type="Pfam" id="PF04290"/>
    </source>
</evidence>
<protein>
    <submittedName>
        <fullName evidence="12">Membrane protein</fullName>
    </submittedName>
</protein>
<feature type="transmembrane region" description="Helical" evidence="9">
    <location>
        <begin position="146"/>
        <end position="164"/>
    </location>
</feature>
<evidence type="ECO:0000259" key="11">
    <source>
        <dbReference type="Pfam" id="PF06808"/>
    </source>
</evidence>
<proteinExistence type="predicted"/>
<evidence type="ECO:0000256" key="5">
    <source>
        <dbReference type="ARBA" id="ARBA00022692"/>
    </source>
</evidence>
<dbReference type="InterPro" id="IPR004681">
    <property type="entry name" value="TRAP_DctM"/>
</dbReference>
<feature type="transmembrane region" description="Helical" evidence="9">
    <location>
        <begin position="255"/>
        <end position="277"/>
    </location>
</feature>
<feature type="transmembrane region" description="Helical" evidence="9">
    <location>
        <begin position="558"/>
        <end position="583"/>
    </location>
</feature>
<evidence type="ECO:0000256" key="9">
    <source>
        <dbReference type="SAM" id="Phobius"/>
    </source>
</evidence>
<keyword evidence="6 9" id="KW-1133">Transmembrane helix</keyword>
<feature type="transmembrane region" description="Helical" evidence="9">
    <location>
        <begin position="410"/>
        <end position="432"/>
    </location>
</feature>
<feature type="domain" description="Tripartite ATP-independent periplasmic transporters DctQ component" evidence="10">
    <location>
        <begin position="42"/>
        <end position="168"/>
    </location>
</feature>
<keyword evidence="2 8" id="KW-0813">Transport</keyword>
<feature type="transmembrane region" description="Helical" evidence="9">
    <location>
        <begin position="283"/>
        <end position="306"/>
    </location>
</feature>
<reference evidence="13" key="1">
    <citation type="submission" date="2015-07" db="EMBL/GenBank/DDBJ databases">
        <title>Whole genome sequence of an Ensifer adhaerens strain isolated from a cave pool in the Wind Cave National Park.</title>
        <authorList>
            <person name="Eng W.W.H."/>
            <person name="Gan H.M."/>
            <person name="Barton H.A."/>
            <person name="Savka M.A."/>
        </authorList>
    </citation>
    <scope>NUCLEOTIDE SEQUENCE [LARGE SCALE GENOMIC DNA]</scope>
    <source>
        <strain evidence="13">SD006</strain>
    </source>
</reference>
<feature type="domain" description="TRAP C4-dicarboxylate transport system permease DctM subunit" evidence="11">
    <location>
        <begin position="212"/>
        <end position="618"/>
    </location>
</feature>
<dbReference type="Pfam" id="PF04290">
    <property type="entry name" value="DctQ"/>
    <property type="match status" value="1"/>
</dbReference>
<feature type="transmembrane region" description="Helical" evidence="9">
    <location>
        <begin position="598"/>
        <end position="622"/>
    </location>
</feature>
<evidence type="ECO:0000256" key="8">
    <source>
        <dbReference type="RuleBase" id="RU369079"/>
    </source>
</evidence>
<dbReference type="Pfam" id="PF06808">
    <property type="entry name" value="DctM"/>
    <property type="match status" value="1"/>
</dbReference>
<dbReference type="InterPro" id="IPR055348">
    <property type="entry name" value="DctQ"/>
</dbReference>
<dbReference type="Proteomes" id="UP000037425">
    <property type="component" value="Unassembled WGS sequence"/>
</dbReference>
<dbReference type="RefSeq" id="WP_053251978.1">
    <property type="nucleotide sequence ID" value="NZ_LGAP01000027.1"/>
</dbReference>
<dbReference type="AlphaFoldDB" id="A0A0L8BI37"/>
<feature type="transmembrane region" description="Helical" evidence="9">
    <location>
        <begin position="367"/>
        <end position="390"/>
    </location>
</feature>
<name>A0A0L8BI37_ENSAD</name>
<dbReference type="InterPro" id="IPR010656">
    <property type="entry name" value="DctM"/>
</dbReference>
<feature type="transmembrane region" description="Helical" evidence="9">
    <location>
        <begin position="62"/>
        <end position="83"/>
    </location>
</feature>
<evidence type="ECO:0000256" key="4">
    <source>
        <dbReference type="ARBA" id="ARBA00022519"/>
    </source>
</evidence>
<feature type="transmembrane region" description="Helical" evidence="9">
    <location>
        <begin position="474"/>
        <end position="494"/>
    </location>
</feature>
<comment type="subcellular location">
    <subcellularLocation>
        <location evidence="1 8">Cell inner membrane</location>
        <topology evidence="1 8">Multi-pass membrane protein</topology>
    </subcellularLocation>
</comment>
<feature type="transmembrane region" description="Helical" evidence="9">
    <location>
        <begin position="171"/>
        <end position="192"/>
    </location>
</feature>
<evidence type="ECO:0000313" key="12">
    <source>
        <dbReference type="EMBL" id="KOF14376.1"/>
    </source>
</evidence>
<feature type="transmembrane region" description="Helical" evidence="9">
    <location>
        <begin position="338"/>
        <end position="361"/>
    </location>
</feature>
<evidence type="ECO:0000256" key="6">
    <source>
        <dbReference type="ARBA" id="ARBA00022989"/>
    </source>
</evidence>
<organism evidence="12 13">
    <name type="scientific">Ensifer adhaerens</name>
    <name type="common">Sinorhizobium morelense</name>
    <dbReference type="NCBI Taxonomy" id="106592"/>
    <lineage>
        <taxon>Bacteria</taxon>
        <taxon>Pseudomonadati</taxon>
        <taxon>Pseudomonadota</taxon>
        <taxon>Alphaproteobacteria</taxon>
        <taxon>Hyphomicrobiales</taxon>
        <taxon>Rhizobiaceae</taxon>
        <taxon>Sinorhizobium/Ensifer group</taxon>
        <taxon>Ensifer</taxon>
    </lineage>
</organism>
<dbReference type="NCBIfam" id="TIGR00786">
    <property type="entry name" value="dctM"/>
    <property type="match status" value="1"/>
</dbReference>
<comment type="caution">
    <text evidence="12">The sequence shown here is derived from an EMBL/GenBank/DDBJ whole genome shotgun (WGS) entry which is preliminary data.</text>
</comment>
<dbReference type="PANTHER" id="PTHR33362:SF2">
    <property type="entry name" value="TRAP TRANSPORTER LARGE PERMEASE PROTEIN"/>
    <property type="match status" value="1"/>
</dbReference>